<dbReference type="GO" id="GO:0030154">
    <property type="term" value="P:cell differentiation"/>
    <property type="evidence" value="ECO:0007669"/>
    <property type="project" value="TreeGrafter"/>
</dbReference>
<keyword evidence="2" id="KW-0863">Zinc-finger</keyword>
<evidence type="ECO:0000256" key="5">
    <source>
        <dbReference type="ARBA" id="ARBA00023125"/>
    </source>
</evidence>
<keyword evidence="5" id="KW-0238">DNA-binding</keyword>
<reference evidence="10" key="1">
    <citation type="submission" date="2021-02" db="EMBL/GenBank/DDBJ databases">
        <authorList>
            <person name="Nowell W R."/>
        </authorList>
    </citation>
    <scope>NUCLEOTIDE SEQUENCE</scope>
</reference>
<dbReference type="GO" id="GO:0000122">
    <property type="term" value="P:negative regulation of transcription by RNA polymerase II"/>
    <property type="evidence" value="ECO:0007669"/>
    <property type="project" value="TreeGrafter"/>
</dbReference>
<dbReference type="Gene3D" id="3.30.50.10">
    <property type="entry name" value="Erythroid Transcription Factor GATA-1, subunit A"/>
    <property type="match status" value="1"/>
</dbReference>
<dbReference type="GO" id="GO:0004879">
    <property type="term" value="F:nuclear receptor activity"/>
    <property type="evidence" value="ECO:0007669"/>
    <property type="project" value="TreeGrafter"/>
</dbReference>
<dbReference type="CDD" id="cd06916">
    <property type="entry name" value="NR_DBD_like"/>
    <property type="match status" value="1"/>
</dbReference>
<dbReference type="PANTHER" id="PTHR24082:SF283">
    <property type="entry name" value="NUCLEAR HORMONE RECEPTOR HR96"/>
    <property type="match status" value="1"/>
</dbReference>
<feature type="domain" description="Nuclear receptor" evidence="9">
    <location>
        <begin position="27"/>
        <end position="103"/>
    </location>
</feature>
<sequence>MSFKRPLPISPVRQRIIKTCIESNKNNNTCQVCGDKAHIFNYGALSCASCKTFFRRHGFHPESIPQCDFYGNCEITLQSRRMCTACRFSKCLAVGMSPDFIRKEDLTGKSRSIVKLKPQYQQMATPKLSTFNGIIAPLNLLSNDISPLSPANWVLLSNVIHAYDSFSPISELRHTIEFLTKSSMSVQHKLEESRNMVSLMSQAFQLSVSATADFRIMTTDEQCSLLKRNMRGIWAFHSMVMCHQCNLFDSIPNKNIMVPLYGLENVERVRVMSLRLDPDETIVKLILMVLSFSSNCFTVSTDHMAYRDNLLMGTFRLFGSQNAYIEVMWKYMLYRYGYFESAKRFSALIKLMLDEMTLASNIYDDNEVHKDLSNKIINELERSLSIDGSESIPLWGKIEP</sequence>
<evidence type="ECO:0000313" key="10">
    <source>
        <dbReference type="EMBL" id="CAF3675290.1"/>
    </source>
</evidence>
<keyword evidence="6" id="KW-0804">Transcription</keyword>
<dbReference type="Proteomes" id="UP000663865">
    <property type="component" value="Unassembled WGS sequence"/>
</dbReference>
<evidence type="ECO:0000256" key="2">
    <source>
        <dbReference type="ARBA" id="ARBA00022771"/>
    </source>
</evidence>
<dbReference type="GO" id="GO:0045944">
    <property type="term" value="P:positive regulation of transcription by RNA polymerase II"/>
    <property type="evidence" value="ECO:0007669"/>
    <property type="project" value="TreeGrafter"/>
</dbReference>
<dbReference type="EMBL" id="CAJOBS010004445">
    <property type="protein sequence ID" value="CAF4881561.1"/>
    <property type="molecule type" value="Genomic_DNA"/>
</dbReference>
<evidence type="ECO:0000256" key="7">
    <source>
        <dbReference type="ARBA" id="ARBA00023170"/>
    </source>
</evidence>
<protein>
    <recommendedName>
        <fullName evidence="9">Nuclear receptor domain-containing protein</fullName>
    </recommendedName>
</protein>
<dbReference type="PRINTS" id="PR00047">
    <property type="entry name" value="STROIDFINGER"/>
</dbReference>
<dbReference type="EMBL" id="CAJNYV010004505">
    <property type="protein sequence ID" value="CAF3675290.1"/>
    <property type="molecule type" value="Genomic_DNA"/>
</dbReference>
<dbReference type="Pfam" id="PF00105">
    <property type="entry name" value="zf-C4"/>
    <property type="match status" value="1"/>
</dbReference>
<keyword evidence="8" id="KW-0539">Nucleus</keyword>
<dbReference type="InterPro" id="IPR013088">
    <property type="entry name" value="Znf_NHR/GATA"/>
</dbReference>
<keyword evidence="3" id="KW-0862">Zinc</keyword>
<evidence type="ECO:0000313" key="11">
    <source>
        <dbReference type="EMBL" id="CAF4881561.1"/>
    </source>
</evidence>
<accession>A0A818SWD0</accession>
<dbReference type="SUPFAM" id="SSF57716">
    <property type="entry name" value="Glucocorticoid receptor-like (DNA-binding domain)"/>
    <property type="match status" value="1"/>
</dbReference>
<organism evidence="10 12">
    <name type="scientific">Rotaria socialis</name>
    <dbReference type="NCBI Taxonomy" id="392032"/>
    <lineage>
        <taxon>Eukaryota</taxon>
        <taxon>Metazoa</taxon>
        <taxon>Spiralia</taxon>
        <taxon>Gnathifera</taxon>
        <taxon>Rotifera</taxon>
        <taxon>Eurotatoria</taxon>
        <taxon>Bdelloidea</taxon>
        <taxon>Philodinida</taxon>
        <taxon>Philodinidae</taxon>
        <taxon>Rotaria</taxon>
    </lineage>
</organism>
<dbReference type="InterPro" id="IPR001628">
    <property type="entry name" value="Znf_hrmn_rcpt"/>
</dbReference>
<keyword evidence="1" id="KW-0479">Metal-binding</keyword>
<dbReference type="PROSITE" id="PS51030">
    <property type="entry name" value="NUCLEAR_REC_DBD_2"/>
    <property type="match status" value="1"/>
</dbReference>
<evidence type="ECO:0000256" key="6">
    <source>
        <dbReference type="ARBA" id="ARBA00023163"/>
    </source>
</evidence>
<keyword evidence="4" id="KW-0805">Transcription regulation</keyword>
<gene>
    <name evidence="10" type="ORF">KIK155_LOCUS24958</name>
    <name evidence="11" type="ORF">TOA249_LOCUS29298</name>
</gene>
<dbReference type="PANTHER" id="PTHR24082">
    <property type="entry name" value="NUCLEAR HORMONE RECEPTOR"/>
    <property type="match status" value="1"/>
</dbReference>
<dbReference type="SMART" id="SM00399">
    <property type="entry name" value="ZnF_C4"/>
    <property type="match status" value="1"/>
</dbReference>
<dbReference type="Proteomes" id="UP000663838">
    <property type="component" value="Unassembled WGS sequence"/>
</dbReference>
<dbReference type="GO" id="GO:0008270">
    <property type="term" value="F:zinc ion binding"/>
    <property type="evidence" value="ECO:0007669"/>
    <property type="project" value="UniProtKB-KW"/>
</dbReference>
<evidence type="ECO:0000313" key="12">
    <source>
        <dbReference type="Proteomes" id="UP000663865"/>
    </source>
</evidence>
<keyword evidence="7" id="KW-0675">Receptor</keyword>
<evidence type="ECO:0000256" key="8">
    <source>
        <dbReference type="ARBA" id="ARBA00023242"/>
    </source>
</evidence>
<comment type="caution">
    <text evidence="10">The sequence shown here is derived from an EMBL/GenBank/DDBJ whole genome shotgun (WGS) entry which is preliminary data.</text>
</comment>
<dbReference type="InterPro" id="IPR050234">
    <property type="entry name" value="Nuclear_hormone_rcpt_NR1"/>
</dbReference>
<evidence type="ECO:0000256" key="3">
    <source>
        <dbReference type="ARBA" id="ARBA00022833"/>
    </source>
</evidence>
<proteinExistence type="predicted"/>
<evidence type="ECO:0000256" key="4">
    <source>
        <dbReference type="ARBA" id="ARBA00023015"/>
    </source>
</evidence>
<dbReference type="GO" id="GO:0000978">
    <property type="term" value="F:RNA polymerase II cis-regulatory region sequence-specific DNA binding"/>
    <property type="evidence" value="ECO:0007669"/>
    <property type="project" value="TreeGrafter"/>
</dbReference>
<dbReference type="AlphaFoldDB" id="A0A818SWD0"/>
<name>A0A818SWD0_9BILA</name>
<dbReference type="PROSITE" id="PS00031">
    <property type="entry name" value="NUCLEAR_REC_DBD_1"/>
    <property type="match status" value="1"/>
</dbReference>
<evidence type="ECO:0000256" key="1">
    <source>
        <dbReference type="ARBA" id="ARBA00022723"/>
    </source>
</evidence>
<evidence type="ECO:0000259" key="9">
    <source>
        <dbReference type="PROSITE" id="PS51030"/>
    </source>
</evidence>